<dbReference type="EMBL" id="GECU01013962">
    <property type="protein sequence ID" value="JAS93744.1"/>
    <property type="molecule type" value="Transcribed_RNA"/>
</dbReference>
<feature type="non-terminal residue" evidence="2">
    <location>
        <position position="1"/>
    </location>
</feature>
<protein>
    <recommendedName>
        <fullName evidence="3">Zinc finger PHD-type domain-containing protein</fullName>
    </recommendedName>
</protein>
<dbReference type="InterPro" id="IPR013083">
    <property type="entry name" value="Znf_RING/FYVE/PHD"/>
</dbReference>
<evidence type="ECO:0000313" key="2">
    <source>
        <dbReference type="EMBL" id="JAS93744.1"/>
    </source>
</evidence>
<organism evidence="2">
    <name type="scientific">Homalodisca liturata</name>
    <dbReference type="NCBI Taxonomy" id="320908"/>
    <lineage>
        <taxon>Eukaryota</taxon>
        <taxon>Metazoa</taxon>
        <taxon>Ecdysozoa</taxon>
        <taxon>Arthropoda</taxon>
        <taxon>Hexapoda</taxon>
        <taxon>Insecta</taxon>
        <taxon>Pterygota</taxon>
        <taxon>Neoptera</taxon>
        <taxon>Paraneoptera</taxon>
        <taxon>Hemiptera</taxon>
        <taxon>Auchenorrhyncha</taxon>
        <taxon>Membracoidea</taxon>
        <taxon>Cicadellidae</taxon>
        <taxon>Cicadellinae</taxon>
        <taxon>Proconiini</taxon>
        <taxon>Homalodisca</taxon>
    </lineage>
</organism>
<feature type="region of interest" description="Disordered" evidence="1">
    <location>
        <begin position="30"/>
        <end position="67"/>
    </location>
</feature>
<dbReference type="Gene3D" id="3.30.40.10">
    <property type="entry name" value="Zinc/RING finger domain, C3HC4 (zinc finger)"/>
    <property type="match status" value="1"/>
</dbReference>
<dbReference type="SUPFAM" id="SSF57903">
    <property type="entry name" value="FYVE/PHD zinc finger"/>
    <property type="match status" value="1"/>
</dbReference>
<name>A0A1B6J3J5_9HEMI</name>
<proteinExistence type="predicted"/>
<evidence type="ECO:0008006" key="3">
    <source>
        <dbReference type="Google" id="ProtNLM"/>
    </source>
</evidence>
<reference evidence="2" key="1">
    <citation type="submission" date="2015-11" db="EMBL/GenBank/DDBJ databases">
        <title>De novo transcriptome assembly of four potential Pierce s Disease insect vectors from Arizona vineyards.</title>
        <authorList>
            <person name="Tassone E.E."/>
        </authorList>
    </citation>
    <scope>NUCLEOTIDE SEQUENCE</scope>
</reference>
<accession>A0A1B6J3J5</accession>
<dbReference type="InterPro" id="IPR011011">
    <property type="entry name" value="Znf_FYVE_PHD"/>
</dbReference>
<gene>
    <name evidence="2" type="ORF">g.2770</name>
</gene>
<dbReference type="AlphaFoldDB" id="A0A1B6J3J5"/>
<dbReference type="CDD" id="cd15489">
    <property type="entry name" value="PHD_SF"/>
    <property type="match status" value="1"/>
</dbReference>
<sequence length="163" mass="18624">REKQHSEILTSTPVKIKLEANAEKKKLKEELKKKRLTKKNQKVVQSLALSPKLNKSNGPTASKVKKTKVRPYHKLEKSVWDTSDESDIDPSAICNDDEFDDVDRSVIDLDAVEGAPNELCGFCGDHGKDRELWYRCILCGKWYHAACTMKESAKDFICEFCKY</sequence>
<feature type="compositionally biased region" description="Polar residues" evidence="1">
    <location>
        <begin position="43"/>
        <end position="60"/>
    </location>
</feature>
<evidence type="ECO:0000256" key="1">
    <source>
        <dbReference type="SAM" id="MobiDB-lite"/>
    </source>
</evidence>